<dbReference type="Proteomes" id="UP000193642">
    <property type="component" value="Unassembled WGS sequence"/>
</dbReference>
<dbReference type="Pfam" id="PF00560">
    <property type="entry name" value="LRR_1"/>
    <property type="match status" value="1"/>
</dbReference>
<comment type="caution">
    <text evidence="2">The sequence shown here is derived from an EMBL/GenBank/DDBJ whole genome shotgun (WGS) entry which is preliminary data.</text>
</comment>
<dbReference type="InterPro" id="IPR001611">
    <property type="entry name" value="Leu-rich_rpt"/>
</dbReference>
<sequence>MTDCANLQSAFPTLIFADINDCSTLSSSQGSITTDGSNILTIDITGLDVNGPFPILAPLTKLTSLSMENNGFTGNLPDLSGFSALTSVDFSHNSFSDGTIDSNSWYASNPDLISVNLQYNCLTGVSLPVTSFTTGAGIFDNNLYNGGTDNPACSSFDLNGNQWVNVVVGNNQISSSWIPDTTSTTTTTTTTTTTATTVTTTTKTTTTATTTTTTLGYVVPVVPPAPGYVVPVVPPAPAGQNPACADVVYSFQNITTDARVVGVDCTNPVSGPVLTYTKITSLERRQINPLAWSLTGLSLSLTPALTTSCGSNCPIPASLGAISTLSSLNFKGVGFTGPVPNSFANLKGLTQL</sequence>
<evidence type="ECO:0000313" key="3">
    <source>
        <dbReference type="Proteomes" id="UP000193642"/>
    </source>
</evidence>
<reference evidence="2 3" key="1">
    <citation type="submission" date="2016-07" db="EMBL/GenBank/DDBJ databases">
        <title>Pervasive Adenine N6-methylation of Active Genes in Fungi.</title>
        <authorList>
            <consortium name="DOE Joint Genome Institute"/>
            <person name="Mondo S.J."/>
            <person name="Dannebaum R.O."/>
            <person name="Kuo R.C."/>
            <person name="Labutti K."/>
            <person name="Haridas S."/>
            <person name="Kuo A."/>
            <person name="Salamov A."/>
            <person name="Ahrendt S.R."/>
            <person name="Lipzen A."/>
            <person name="Sullivan W."/>
            <person name="Andreopoulos W.B."/>
            <person name="Clum A."/>
            <person name="Lindquist E."/>
            <person name="Daum C."/>
            <person name="Ramamoorthy G.K."/>
            <person name="Gryganskyi A."/>
            <person name="Culley D."/>
            <person name="Magnuson J.K."/>
            <person name="James T.Y."/>
            <person name="O'Malley M.A."/>
            <person name="Stajich J.E."/>
            <person name="Spatafora J.W."/>
            <person name="Visel A."/>
            <person name="Grigoriev I.V."/>
        </authorList>
    </citation>
    <scope>NUCLEOTIDE SEQUENCE [LARGE SCALE GENOMIC DNA]</scope>
    <source>
        <strain evidence="2 3">JEL800</strain>
    </source>
</reference>
<dbReference type="PANTHER" id="PTHR48059:SF30">
    <property type="entry name" value="OS06G0587000 PROTEIN"/>
    <property type="match status" value="1"/>
</dbReference>
<dbReference type="PANTHER" id="PTHR48059">
    <property type="entry name" value="POLYGALACTURONASE INHIBITOR 1"/>
    <property type="match status" value="1"/>
</dbReference>
<dbReference type="SUPFAM" id="SSF52047">
    <property type="entry name" value="RNI-like"/>
    <property type="match status" value="1"/>
</dbReference>
<evidence type="ECO:0008006" key="4">
    <source>
        <dbReference type="Google" id="ProtNLM"/>
    </source>
</evidence>
<organism evidence="2 3">
    <name type="scientific">Rhizoclosmatium globosum</name>
    <dbReference type="NCBI Taxonomy" id="329046"/>
    <lineage>
        <taxon>Eukaryota</taxon>
        <taxon>Fungi</taxon>
        <taxon>Fungi incertae sedis</taxon>
        <taxon>Chytridiomycota</taxon>
        <taxon>Chytridiomycota incertae sedis</taxon>
        <taxon>Chytridiomycetes</taxon>
        <taxon>Chytridiales</taxon>
        <taxon>Chytriomycetaceae</taxon>
        <taxon>Rhizoclosmatium</taxon>
    </lineage>
</organism>
<name>A0A1Y2C001_9FUNG</name>
<proteinExistence type="predicted"/>
<dbReference type="AlphaFoldDB" id="A0A1Y2C001"/>
<dbReference type="InterPro" id="IPR032675">
    <property type="entry name" value="LRR_dom_sf"/>
</dbReference>
<gene>
    <name evidence="2" type="ORF">BCR33DRAFT_361841</name>
</gene>
<evidence type="ECO:0000256" key="1">
    <source>
        <dbReference type="ARBA" id="ARBA00004196"/>
    </source>
</evidence>
<keyword evidence="3" id="KW-1185">Reference proteome</keyword>
<dbReference type="EMBL" id="MCGO01000035">
    <property type="protein sequence ID" value="ORY40339.1"/>
    <property type="molecule type" value="Genomic_DNA"/>
</dbReference>
<protein>
    <recommendedName>
        <fullName evidence="4">L domain-like protein</fullName>
    </recommendedName>
</protein>
<accession>A0A1Y2C001</accession>
<dbReference type="InterPro" id="IPR051848">
    <property type="entry name" value="PGIP"/>
</dbReference>
<dbReference type="Gene3D" id="3.80.10.10">
    <property type="entry name" value="Ribonuclease Inhibitor"/>
    <property type="match status" value="2"/>
</dbReference>
<evidence type="ECO:0000313" key="2">
    <source>
        <dbReference type="EMBL" id="ORY40339.1"/>
    </source>
</evidence>
<comment type="subcellular location">
    <subcellularLocation>
        <location evidence="1">Cell envelope</location>
    </subcellularLocation>
</comment>